<dbReference type="GO" id="GO:0008137">
    <property type="term" value="F:NADH dehydrogenase (ubiquinone) activity"/>
    <property type="evidence" value="ECO:0007669"/>
    <property type="project" value="InterPro"/>
</dbReference>
<feature type="transmembrane region" description="Helical" evidence="7">
    <location>
        <begin position="710"/>
        <end position="729"/>
    </location>
</feature>
<dbReference type="GO" id="GO:0012505">
    <property type="term" value="C:endomembrane system"/>
    <property type="evidence" value="ECO:0007669"/>
    <property type="project" value="UniProtKB-SubCell"/>
</dbReference>
<dbReference type="AlphaFoldDB" id="A0A956N906"/>
<feature type="transmembrane region" description="Helical" evidence="7">
    <location>
        <begin position="634"/>
        <end position="656"/>
    </location>
</feature>
<dbReference type="Pfam" id="PF00662">
    <property type="entry name" value="Proton_antipo_N"/>
    <property type="match status" value="1"/>
</dbReference>
<dbReference type="PANTHER" id="PTHR42829:SF2">
    <property type="entry name" value="NADH-UBIQUINONE OXIDOREDUCTASE CHAIN 5"/>
    <property type="match status" value="1"/>
</dbReference>
<feature type="transmembrane region" description="Helical" evidence="7">
    <location>
        <begin position="476"/>
        <end position="497"/>
    </location>
</feature>
<reference evidence="10" key="2">
    <citation type="journal article" date="2021" name="Microbiome">
        <title>Successional dynamics and alternative stable states in a saline activated sludge microbial community over 9 years.</title>
        <authorList>
            <person name="Wang Y."/>
            <person name="Ye J."/>
            <person name="Ju F."/>
            <person name="Liu L."/>
            <person name="Boyd J.A."/>
            <person name="Deng Y."/>
            <person name="Parks D.H."/>
            <person name="Jiang X."/>
            <person name="Yin X."/>
            <person name="Woodcroft B.J."/>
            <person name="Tyson G.W."/>
            <person name="Hugenholtz P."/>
            <person name="Polz M.F."/>
            <person name="Zhang T."/>
        </authorList>
    </citation>
    <scope>NUCLEOTIDE SEQUENCE</scope>
    <source>
        <strain evidence="10">HKST-UBA02</strain>
    </source>
</reference>
<evidence type="ECO:0000256" key="5">
    <source>
        <dbReference type="RuleBase" id="RU000320"/>
    </source>
</evidence>
<feature type="transmembrane region" description="Helical" evidence="7">
    <location>
        <begin position="96"/>
        <end position="116"/>
    </location>
</feature>
<feature type="transmembrane region" description="Helical" evidence="7">
    <location>
        <begin position="224"/>
        <end position="243"/>
    </location>
</feature>
<gene>
    <name evidence="10" type="primary">nuoL</name>
    <name evidence="10" type="ORF">KDA27_01910</name>
</gene>
<feature type="domain" description="NADH-Ubiquinone oxidoreductase (complex I) chain 5 N-terminal" evidence="9">
    <location>
        <begin position="79"/>
        <end position="129"/>
    </location>
</feature>
<feature type="transmembrane region" description="Helical" evidence="7">
    <location>
        <begin position="151"/>
        <end position="171"/>
    </location>
</feature>
<feature type="transmembrane region" description="Helical" evidence="7">
    <location>
        <begin position="322"/>
        <end position="348"/>
    </location>
</feature>
<name>A0A956N906_UNCEI</name>
<evidence type="ECO:0000256" key="4">
    <source>
        <dbReference type="ARBA" id="ARBA00023136"/>
    </source>
</evidence>
<feature type="transmembrane region" description="Helical" evidence="7">
    <location>
        <begin position="264"/>
        <end position="282"/>
    </location>
</feature>
<feature type="transmembrane region" description="Helical" evidence="7">
    <location>
        <begin position="183"/>
        <end position="204"/>
    </location>
</feature>
<dbReference type="PRINTS" id="PR01435">
    <property type="entry name" value="NPOXDRDTASE5"/>
</dbReference>
<evidence type="ECO:0000256" key="3">
    <source>
        <dbReference type="ARBA" id="ARBA00022989"/>
    </source>
</evidence>
<dbReference type="GO" id="GO:0016020">
    <property type="term" value="C:membrane"/>
    <property type="evidence" value="ECO:0007669"/>
    <property type="project" value="UniProtKB-SubCell"/>
</dbReference>
<feature type="transmembrane region" description="Helical" evidence="7">
    <location>
        <begin position="128"/>
        <end position="145"/>
    </location>
</feature>
<evidence type="ECO:0000256" key="2">
    <source>
        <dbReference type="ARBA" id="ARBA00022692"/>
    </source>
</evidence>
<feature type="region of interest" description="Disordered" evidence="6">
    <location>
        <begin position="561"/>
        <end position="625"/>
    </location>
</feature>
<dbReference type="Pfam" id="PF00361">
    <property type="entry name" value="Proton_antipo_M"/>
    <property type="match status" value="1"/>
</dbReference>
<dbReference type="GO" id="GO:0003954">
    <property type="term" value="F:NADH dehydrogenase activity"/>
    <property type="evidence" value="ECO:0007669"/>
    <property type="project" value="TreeGrafter"/>
</dbReference>
<feature type="transmembrane region" description="Helical" evidence="7">
    <location>
        <begin position="294"/>
        <end position="315"/>
    </location>
</feature>
<protein>
    <submittedName>
        <fullName evidence="10">NADH-quinone oxidoreductase subunit L</fullName>
    </submittedName>
</protein>
<proteinExistence type="predicted"/>
<dbReference type="InterPro" id="IPR001516">
    <property type="entry name" value="Proton_antipo_N"/>
</dbReference>
<dbReference type="EMBL" id="JAGQHS010000005">
    <property type="protein sequence ID" value="MCA9754528.1"/>
    <property type="molecule type" value="Genomic_DNA"/>
</dbReference>
<organism evidence="10 11">
    <name type="scientific">Eiseniibacteriota bacterium</name>
    <dbReference type="NCBI Taxonomy" id="2212470"/>
    <lineage>
        <taxon>Bacteria</taxon>
        <taxon>Candidatus Eiseniibacteriota</taxon>
    </lineage>
</organism>
<dbReference type="GO" id="GO:0042773">
    <property type="term" value="P:ATP synthesis coupled electron transport"/>
    <property type="evidence" value="ECO:0007669"/>
    <property type="project" value="InterPro"/>
</dbReference>
<feature type="transmembrane region" description="Helical" evidence="7">
    <location>
        <begin position="434"/>
        <end position="455"/>
    </location>
</feature>
<evidence type="ECO:0000259" key="8">
    <source>
        <dbReference type="Pfam" id="PF00361"/>
    </source>
</evidence>
<keyword evidence="2 5" id="KW-0812">Transmembrane</keyword>
<feature type="compositionally biased region" description="Low complexity" evidence="6">
    <location>
        <begin position="600"/>
        <end position="618"/>
    </location>
</feature>
<dbReference type="PANTHER" id="PTHR42829">
    <property type="entry name" value="NADH-UBIQUINONE OXIDOREDUCTASE CHAIN 5"/>
    <property type="match status" value="1"/>
</dbReference>
<dbReference type="InterPro" id="IPR001750">
    <property type="entry name" value="ND/Mrp_TM"/>
</dbReference>
<evidence type="ECO:0000256" key="6">
    <source>
        <dbReference type="SAM" id="MobiDB-lite"/>
    </source>
</evidence>
<dbReference type="NCBIfam" id="TIGR01974">
    <property type="entry name" value="NDH_I_L"/>
    <property type="match status" value="1"/>
</dbReference>
<evidence type="ECO:0000256" key="1">
    <source>
        <dbReference type="ARBA" id="ARBA00004127"/>
    </source>
</evidence>
<feature type="transmembrane region" description="Helical" evidence="7">
    <location>
        <begin position="735"/>
        <end position="755"/>
    </location>
</feature>
<dbReference type="PRINTS" id="PR01434">
    <property type="entry name" value="NADHDHGNASE5"/>
</dbReference>
<keyword evidence="4 7" id="KW-0472">Membrane</keyword>
<accession>A0A956N906</accession>
<reference evidence="10" key="1">
    <citation type="submission" date="2020-04" db="EMBL/GenBank/DDBJ databases">
        <authorList>
            <person name="Zhang T."/>
        </authorList>
    </citation>
    <scope>NUCLEOTIDE SEQUENCE</scope>
    <source>
        <strain evidence="10">HKST-UBA02</strain>
    </source>
</reference>
<dbReference type="NCBIfam" id="NF005141">
    <property type="entry name" value="PRK06590.1"/>
    <property type="match status" value="1"/>
</dbReference>
<dbReference type="InterPro" id="IPR003945">
    <property type="entry name" value="NU5C-like"/>
</dbReference>
<dbReference type="InterPro" id="IPR018393">
    <property type="entry name" value="NADHpl_OxRdtase_5_subgr"/>
</dbReference>
<comment type="caution">
    <text evidence="10">The sequence shown here is derived from an EMBL/GenBank/DDBJ whole genome shotgun (WGS) entry which is preliminary data.</text>
</comment>
<comment type="subcellular location">
    <subcellularLocation>
        <location evidence="1">Endomembrane system</location>
        <topology evidence="1">Multi-pass membrane protein</topology>
    </subcellularLocation>
    <subcellularLocation>
        <location evidence="5">Membrane</location>
        <topology evidence="5">Multi-pass membrane protein</topology>
    </subcellularLocation>
</comment>
<dbReference type="Proteomes" id="UP000739538">
    <property type="component" value="Unassembled WGS sequence"/>
</dbReference>
<evidence type="ECO:0000256" key="7">
    <source>
        <dbReference type="SAM" id="Phobius"/>
    </source>
</evidence>
<evidence type="ECO:0000313" key="10">
    <source>
        <dbReference type="EMBL" id="MCA9754528.1"/>
    </source>
</evidence>
<keyword evidence="3 7" id="KW-1133">Transmembrane helix</keyword>
<feature type="transmembrane region" description="Helical" evidence="7">
    <location>
        <begin position="6"/>
        <end position="27"/>
    </location>
</feature>
<feature type="transmembrane region" description="Helical" evidence="7">
    <location>
        <begin position="392"/>
        <end position="411"/>
    </location>
</feature>
<evidence type="ECO:0000313" key="11">
    <source>
        <dbReference type="Proteomes" id="UP000739538"/>
    </source>
</evidence>
<sequence length="756" mass="81994">MNEAAYLWLIPALPLIGSVIAGLVTLLTSHKEIHHPPKVVGWISSLAVLGSFLITVQGFLALRGLEPANRFLELTLFEWMAIGPLNLNMGFLLDPLSSTMLLFVTGIAFLIHVYSIGYMSHDRGFTRFFAYLNLFTFAMILLVLGDNLIVLFVGWEGVGLCSYLLIGFWHTKTENAVAGMKAFVVNRIGDFGFLLGMFVIFWTLLSQHGTPTFDFRLMQSQAHLIPAGAAALAGILLFVGATGKSAQIPLFVWLPDAMAGPTPVSALIHAATMVTAGVYMVARMNWLYEMTPLPLTIIAIVAALTALMSATIGLTQFDIKKVLAYSTVSQLGYMFLACGVGAYAVGIFHVLTHAFFKALMFLGSGSVIHALHEEQDMRKMGGLFKKIPITGWTFLAGWLAICGIVPFAGFFSKDEILWKAWSSHNELIPWLPKALWVLGFLTAGLTALYMTRLVAMTFFGKSRVEPEKEHHIHESPWTMTLPLVVLAIGSLTVGFLGTPEFLGLGPNRFHAWLEPVFSGELYAVQAPGSRQSIDLAEQRAHGTDSPFVFADGDENATFRTVQDEHGHQPTETQTDAHGSAGTDAGTEHGTDAHATPAGTDAHGSVDAHGAAAASHGGAAAHGGGHGEHDTTMEWILMFASLGMAALGIAIGLFLYLRSPATPVSIAAGFGGLYALVRDKYRVDELYDATIIRPLVGISRSFLWKVIDVRVIDFIVNFVGLAAKGTSFIFRFFQSGYVQAYAFVILLGLAVILFRVF</sequence>
<dbReference type="GO" id="GO:0015990">
    <property type="term" value="P:electron transport coupled proton transport"/>
    <property type="evidence" value="ECO:0007669"/>
    <property type="project" value="TreeGrafter"/>
</dbReference>
<evidence type="ECO:0000259" key="9">
    <source>
        <dbReference type="Pfam" id="PF00662"/>
    </source>
</evidence>
<dbReference type="Gene3D" id="1.20.5.2700">
    <property type="match status" value="1"/>
</dbReference>
<feature type="transmembrane region" description="Helical" evidence="7">
    <location>
        <begin position="39"/>
        <end position="62"/>
    </location>
</feature>
<feature type="domain" description="NADH:quinone oxidoreductase/Mrp antiporter transmembrane" evidence="8">
    <location>
        <begin position="146"/>
        <end position="426"/>
    </location>
</feature>